<dbReference type="Pfam" id="PF19567">
    <property type="entry name" value="CpsB_CapC"/>
    <property type="match status" value="1"/>
</dbReference>
<organism evidence="5 6">
    <name type="scientific">Salinimicrobium gaetbulicola</name>
    <dbReference type="NCBI Taxonomy" id="999702"/>
    <lineage>
        <taxon>Bacteria</taxon>
        <taxon>Pseudomonadati</taxon>
        <taxon>Bacteroidota</taxon>
        <taxon>Flavobacteriia</taxon>
        <taxon>Flavobacteriales</taxon>
        <taxon>Flavobacteriaceae</taxon>
        <taxon>Salinimicrobium</taxon>
    </lineage>
</organism>
<evidence type="ECO:0000256" key="2">
    <source>
        <dbReference type="ARBA" id="ARBA00013064"/>
    </source>
</evidence>
<keyword evidence="6" id="KW-1185">Reference proteome</keyword>
<dbReference type="Proteomes" id="UP001597100">
    <property type="component" value="Unassembled WGS sequence"/>
</dbReference>
<evidence type="ECO:0000256" key="3">
    <source>
        <dbReference type="ARBA" id="ARBA00022801"/>
    </source>
</evidence>
<comment type="catalytic activity">
    <reaction evidence="4">
        <text>O-phospho-L-tyrosyl-[protein] + H2O = L-tyrosyl-[protein] + phosphate</text>
        <dbReference type="Rhea" id="RHEA:10684"/>
        <dbReference type="Rhea" id="RHEA-COMP:10136"/>
        <dbReference type="Rhea" id="RHEA-COMP:20101"/>
        <dbReference type="ChEBI" id="CHEBI:15377"/>
        <dbReference type="ChEBI" id="CHEBI:43474"/>
        <dbReference type="ChEBI" id="CHEBI:46858"/>
        <dbReference type="ChEBI" id="CHEBI:61978"/>
        <dbReference type="EC" id="3.1.3.48"/>
    </reaction>
</comment>
<evidence type="ECO:0000256" key="4">
    <source>
        <dbReference type="ARBA" id="ARBA00051722"/>
    </source>
</evidence>
<dbReference type="SUPFAM" id="SSF89550">
    <property type="entry name" value="PHP domain-like"/>
    <property type="match status" value="1"/>
</dbReference>
<evidence type="ECO:0000313" key="6">
    <source>
        <dbReference type="Proteomes" id="UP001597100"/>
    </source>
</evidence>
<dbReference type="InterPro" id="IPR016195">
    <property type="entry name" value="Pol/histidinol_Pase-like"/>
</dbReference>
<comment type="caution">
    <text evidence="5">The sequence shown here is derived from an EMBL/GenBank/DDBJ whole genome shotgun (WGS) entry which is preliminary data.</text>
</comment>
<dbReference type="InterPro" id="IPR016667">
    <property type="entry name" value="Caps_polysacc_synth_CpsB/CapC"/>
</dbReference>
<gene>
    <name evidence="5" type="ORF">ACFQ1G_02910</name>
</gene>
<dbReference type="RefSeq" id="WP_380736771.1">
    <property type="nucleotide sequence ID" value="NZ_JBHTJP010000032.1"/>
</dbReference>
<keyword evidence="3" id="KW-0378">Hydrolase</keyword>
<dbReference type="PANTHER" id="PTHR39181:SF1">
    <property type="entry name" value="TYROSINE-PROTEIN PHOSPHATASE YWQE"/>
    <property type="match status" value="1"/>
</dbReference>
<name>A0ABW3ICB8_9FLAO</name>
<proteinExistence type="inferred from homology"/>
<dbReference type="PANTHER" id="PTHR39181">
    <property type="entry name" value="TYROSINE-PROTEIN PHOSPHATASE YWQE"/>
    <property type="match status" value="1"/>
</dbReference>
<sequence length="252" mass="28947">MFSIFKKKFFLQDLLEGAVDIHNHILPGIDDGASEIKDSLALIDKFGELGVKNFIATPHVMNDYYPNTPETINNALSKLKEALHNSGKNDINIKAAAEYMMDHSFMELMENEDLLCLNQNLVLVEMSYFQPPINLNEILFKLQTKKYKPVLAHPERYAYFHSKKLEKYHELKQRGCSFQLNILSLIGHYGSNIQEVALMLLDNDMIDFIGSDTHQLRHLEKLSTAKISEKRFNTLKPIIENTKHAFMPAFSS</sequence>
<dbReference type="Gene3D" id="3.20.20.140">
    <property type="entry name" value="Metal-dependent hydrolases"/>
    <property type="match status" value="1"/>
</dbReference>
<protein>
    <recommendedName>
        <fullName evidence="2">protein-tyrosine-phosphatase</fullName>
        <ecNumber evidence="2">3.1.3.48</ecNumber>
    </recommendedName>
</protein>
<comment type="similarity">
    <text evidence="1">Belongs to the metallo-dependent hydrolases superfamily. CpsB/CapC family.</text>
</comment>
<evidence type="ECO:0000313" key="5">
    <source>
        <dbReference type="EMBL" id="MFD0975731.1"/>
    </source>
</evidence>
<reference evidence="6" key="1">
    <citation type="journal article" date="2019" name="Int. J. Syst. Evol. Microbiol.">
        <title>The Global Catalogue of Microorganisms (GCM) 10K type strain sequencing project: providing services to taxonomists for standard genome sequencing and annotation.</title>
        <authorList>
            <consortium name="The Broad Institute Genomics Platform"/>
            <consortium name="The Broad Institute Genome Sequencing Center for Infectious Disease"/>
            <person name="Wu L."/>
            <person name="Ma J."/>
        </authorList>
    </citation>
    <scope>NUCLEOTIDE SEQUENCE [LARGE SCALE GENOMIC DNA]</scope>
    <source>
        <strain evidence="6">CCUG 60898</strain>
    </source>
</reference>
<evidence type="ECO:0000256" key="1">
    <source>
        <dbReference type="ARBA" id="ARBA00005750"/>
    </source>
</evidence>
<dbReference type="EC" id="3.1.3.48" evidence="2"/>
<accession>A0ABW3ICB8</accession>
<dbReference type="EMBL" id="JBHTJP010000032">
    <property type="protein sequence ID" value="MFD0975731.1"/>
    <property type="molecule type" value="Genomic_DNA"/>
</dbReference>